<dbReference type="AlphaFoldDB" id="A0A0A9DQX7"/>
<accession>A0A0A9DQX7</accession>
<name>A0A0A9DQX7_ARUDO</name>
<organism evidence="1">
    <name type="scientific">Arundo donax</name>
    <name type="common">Giant reed</name>
    <name type="synonym">Donax arundinaceus</name>
    <dbReference type="NCBI Taxonomy" id="35708"/>
    <lineage>
        <taxon>Eukaryota</taxon>
        <taxon>Viridiplantae</taxon>
        <taxon>Streptophyta</taxon>
        <taxon>Embryophyta</taxon>
        <taxon>Tracheophyta</taxon>
        <taxon>Spermatophyta</taxon>
        <taxon>Magnoliopsida</taxon>
        <taxon>Liliopsida</taxon>
        <taxon>Poales</taxon>
        <taxon>Poaceae</taxon>
        <taxon>PACMAD clade</taxon>
        <taxon>Arundinoideae</taxon>
        <taxon>Arundineae</taxon>
        <taxon>Arundo</taxon>
    </lineage>
</organism>
<dbReference type="EMBL" id="GBRH01207699">
    <property type="protein sequence ID" value="JAD90196.1"/>
    <property type="molecule type" value="Transcribed_RNA"/>
</dbReference>
<protein>
    <submittedName>
        <fullName evidence="1">Uncharacterized protein</fullName>
    </submittedName>
</protein>
<proteinExistence type="predicted"/>
<reference evidence="1" key="2">
    <citation type="journal article" date="2015" name="Data Brief">
        <title>Shoot transcriptome of the giant reed, Arundo donax.</title>
        <authorList>
            <person name="Barrero R.A."/>
            <person name="Guerrero F.D."/>
            <person name="Moolhuijzen P."/>
            <person name="Goolsby J.A."/>
            <person name="Tidwell J."/>
            <person name="Bellgard S.E."/>
            <person name="Bellgard M.I."/>
        </authorList>
    </citation>
    <scope>NUCLEOTIDE SEQUENCE</scope>
    <source>
        <tissue evidence="1">Shoot tissue taken approximately 20 cm above the soil surface</tissue>
    </source>
</reference>
<reference evidence="1" key="1">
    <citation type="submission" date="2014-09" db="EMBL/GenBank/DDBJ databases">
        <authorList>
            <person name="Magalhaes I.L.F."/>
            <person name="Oliveira U."/>
            <person name="Santos F.R."/>
            <person name="Vidigal T.H.D.A."/>
            <person name="Brescovit A.D."/>
            <person name="Santos A.J."/>
        </authorList>
    </citation>
    <scope>NUCLEOTIDE SEQUENCE</scope>
    <source>
        <tissue evidence="1">Shoot tissue taken approximately 20 cm above the soil surface</tissue>
    </source>
</reference>
<sequence length="56" mass="6327">MLLITDGNPPVNLLFAKCNDSKEKSEFVEAGTSPEKSLLDKSMNIRFCKSHKQLWS</sequence>
<evidence type="ECO:0000313" key="1">
    <source>
        <dbReference type="EMBL" id="JAD90196.1"/>
    </source>
</evidence>